<reference evidence="3 4" key="1">
    <citation type="submission" date="2019-03" db="EMBL/GenBank/DDBJ databases">
        <authorList>
            <person name="Gaulin E."/>
            <person name="Dumas B."/>
        </authorList>
    </citation>
    <scope>NUCLEOTIDE SEQUENCE [LARGE SCALE GENOMIC DNA]</scope>
    <source>
        <strain evidence="3">CBS 568.67</strain>
    </source>
</reference>
<dbReference type="Proteomes" id="UP000332933">
    <property type="component" value="Unassembled WGS sequence"/>
</dbReference>
<feature type="signal peptide" evidence="1">
    <location>
        <begin position="1"/>
        <end position="19"/>
    </location>
</feature>
<dbReference type="AlphaFoldDB" id="A0A485L7N6"/>
<evidence type="ECO:0000313" key="3">
    <source>
        <dbReference type="EMBL" id="VFT94135.1"/>
    </source>
</evidence>
<gene>
    <name evidence="3" type="primary">Aste57867_17379</name>
    <name evidence="2" type="ORF">As57867_017319</name>
    <name evidence="3" type="ORF">ASTE57867_17379</name>
</gene>
<name>A0A485L7N6_9STRA</name>
<evidence type="ECO:0000313" key="4">
    <source>
        <dbReference type="Proteomes" id="UP000332933"/>
    </source>
</evidence>
<proteinExistence type="predicted"/>
<organism evidence="3 4">
    <name type="scientific">Aphanomyces stellatus</name>
    <dbReference type="NCBI Taxonomy" id="120398"/>
    <lineage>
        <taxon>Eukaryota</taxon>
        <taxon>Sar</taxon>
        <taxon>Stramenopiles</taxon>
        <taxon>Oomycota</taxon>
        <taxon>Saprolegniomycetes</taxon>
        <taxon>Saprolegniales</taxon>
        <taxon>Verrucalvaceae</taxon>
        <taxon>Aphanomyces</taxon>
    </lineage>
</organism>
<accession>A0A485L7N6</accession>
<sequence>MTMLRRSISVLLLALSVSATHVRCGQPCSNSTQCAQDHTCYSPQRTPELDGTCRLILASNAICDRSATGCGKGMCDSPRGDACVLGFSGEWHCFHLEKRRSSGDREDDDSSP</sequence>
<protein>
    <submittedName>
        <fullName evidence="3">Aste57867_17379 protein</fullName>
    </submittedName>
</protein>
<keyword evidence="1" id="KW-0732">Signal</keyword>
<dbReference type="EMBL" id="VJMH01006146">
    <property type="protein sequence ID" value="KAF0691383.1"/>
    <property type="molecule type" value="Genomic_DNA"/>
</dbReference>
<evidence type="ECO:0000256" key="1">
    <source>
        <dbReference type="SAM" id="SignalP"/>
    </source>
</evidence>
<feature type="chain" id="PRO_5036116379" evidence="1">
    <location>
        <begin position="20"/>
        <end position="112"/>
    </location>
</feature>
<evidence type="ECO:0000313" key="2">
    <source>
        <dbReference type="EMBL" id="KAF0691383.1"/>
    </source>
</evidence>
<keyword evidence="4" id="KW-1185">Reference proteome</keyword>
<dbReference type="EMBL" id="CAADRA010006167">
    <property type="protein sequence ID" value="VFT94135.1"/>
    <property type="molecule type" value="Genomic_DNA"/>
</dbReference>
<reference evidence="2" key="2">
    <citation type="submission" date="2019-06" db="EMBL/GenBank/DDBJ databases">
        <title>Genomics analysis of Aphanomyces spp. identifies a new class of oomycete effector associated with host adaptation.</title>
        <authorList>
            <person name="Gaulin E."/>
        </authorList>
    </citation>
    <scope>NUCLEOTIDE SEQUENCE</scope>
    <source>
        <strain evidence="2">CBS 578.67</strain>
    </source>
</reference>